<evidence type="ECO:0008006" key="4">
    <source>
        <dbReference type="Google" id="ProtNLM"/>
    </source>
</evidence>
<dbReference type="GO" id="GO:0051604">
    <property type="term" value="P:protein maturation"/>
    <property type="evidence" value="ECO:0007669"/>
    <property type="project" value="InterPro"/>
</dbReference>
<dbReference type="Pfam" id="PF01722">
    <property type="entry name" value="BolA"/>
    <property type="match status" value="1"/>
</dbReference>
<dbReference type="Gene3D" id="3.10.20.90">
    <property type="entry name" value="Phosphatidylinositol 3-kinase Catalytic Subunit, Chain A, domain 1"/>
    <property type="match status" value="1"/>
</dbReference>
<dbReference type="AlphaFoldDB" id="A0A1X6PH85"/>
<evidence type="ECO:0000313" key="3">
    <source>
        <dbReference type="Proteomes" id="UP000218209"/>
    </source>
</evidence>
<evidence type="ECO:0000313" key="2">
    <source>
        <dbReference type="EMBL" id="OSX80180.1"/>
    </source>
</evidence>
<dbReference type="GO" id="GO:0006879">
    <property type="term" value="P:intracellular iron ion homeostasis"/>
    <property type="evidence" value="ECO:0007669"/>
    <property type="project" value="InterPro"/>
</dbReference>
<dbReference type="GO" id="GO:0005829">
    <property type="term" value="C:cytosol"/>
    <property type="evidence" value="ECO:0007669"/>
    <property type="project" value="TreeGrafter"/>
</dbReference>
<dbReference type="PANTHER" id="PTHR12735">
    <property type="entry name" value="BOLA-LIKE PROTEIN-RELATED"/>
    <property type="match status" value="1"/>
</dbReference>
<dbReference type="InterPro" id="IPR002634">
    <property type="entry name" value="BolA"/>
</dbReference>
<accession>A0A1X6PH85</accession>
<evidence type="ECO:0000256" key="1">
    <source>
        <dbReference type="RuleBase" id="RU003860"/>
    </source>
</evidence>
<comment type="similarity">
    <text evidence="1">Belongs to the BolA/IbaG family.</text>
</comment>
<dbReference type="GO" id="GO:0051537">
    <property type="term" value="F:2 iron, 2 sulfur cluster binding"/>
    <property type="evidence" value="ECO:0007669"/>
    <property type="project" value="InterPro"/>
</dbReference>
<dbReference type="InterPro" id="IPR036065">
    <property type="entry name" value="BolA-like_sf"/>
</dbReference>
<dbReference type="EMBL" id="KV918779">
    <property type="protein sequence ID" value="OSX80180.1"/>
    <property type="molecule type" value="Genomic_DNA"/>
</dbReference>
<dbReference type="PANTHER" id="PTHR12735:SF27">
    <property type="entry name" value="BOLA-LIKE PROTEIN 2"/>
    <property type="match status" value="1"/>
</dbReference>
<dbReference type="OrthoDB" id="4983at2759"/>
<protein>
    <recommendedName>
        <fullName evidence="4">BolA-like protein</fullName>
    </recommendedName>
</protein>
<keyword evidence="3" id="KW-1185">Reference proteome</keyword>
<sequence length="105" mass="10488">MSATAAPTVTVAAVEDLLLTSALAPTQVEVKDVSGGCGTSFKLNVVSTAFEGQRLLARQRLVYDALATVMPSIHAVIMTCKTPAQVAAAAAAAPAAPAPAPTPSV</sequence>
<dbReference type="GO" id="GO:0005634">
    <property type="term" value="C:nucleus"/>
    <property type="evidence" value="ECO:0007669"/>
    <property type="project" value="TreeGrafter"/>
</dbReference>
<proteinExistence type="inferred from homology"/>
<dbReference type="SUPFAM" id="SSF82657">
    <property type="entry name" value="BolA-like"/>
    <property type="match status" value="1"/>
</dbReference>
<organism evidence="2 3">
    <name type="scientific">Porphyra umbilicalis</name>
    <name type="common">Purple laver</name>
    <name type="synonym">Red alga</name>
    <dbReference type="NCBI Taxonomy" id="2786"/>
    <lineage>
        <taxon>Eukaryota</taxon>
        <taxon>Rhodophyta</taxon>
        <taxon>Bangiophyceae</taxon>
        <taxon>Bangiales</taxon>
        <taxon>Bangiaceae</taxon>
        <taxon>Porphyra</taxon>
    </lineage>
</organism>
<dbReference type="InterPro" id="IPR045115">
    <property type="entry name" value="BOL2"/>
</dbReference>
<name>A0A1X6PH85_PORUM</name>
<reference evidence="2 3" key="1">
    <citation type="submission" date="2017-03" db="EMBL/GenBank/DDBJ databases">
        <title>WGS assembly of Porphyra umbilicalis.</title>
        <authorList>
            <person name="Brawley S.H."/>
            <person name="Blouin N.A."/>
            <person name="Ficko-Blean E."/>
            <person name="Wheeler G.L."/>
            <person name="Lohr M."/>
            <person name="Goodson H.V."/>
            <person name="Jenkins J.W."/>
            <person name="Blaby-Haas C.E."/>
            <person name="Helliwell K.E."/>
            <person name="Chan C."/>
            <person name="Marriage T."/>
            <person name="Bhattacharya D."/>
            <person name="Klein A.S."/>
            <person name="Badis Y."/>
            <person name="Brodie J."/>
            <person name="Cao Y."/>
            <person name="Collen J."/>
            <person name="Dittami S.M."/>
            <person name="Gachon C.M."/>
            <person name="Green B.R."/>
            <person name="Karpowicz S."/>
            <person name="Kim J.W."/>
            <person name="Kudahl U."/>
            <person name="Lin S."/>
            <person name="Michel G."/>
            <person name="Mittag M."/>
            <person name="Olson B.J."/>
            <person name="Pangilinan J."/>
            <person name="Peng Y."/>
            <person name="Qiu H."/>
            <person name="Shu S."/>
            <person name="Singer J.T."/>
            <person name="Smith A.G."/>
            <person name="Sprecher B.N."/>
            <person name="Wagner V."/>
            <person name="Wang W."/>
            <person name="Wang Z.-Y."/>
            <person name="Yan J."/>
            <person name="Yarish C."/>
            <person name="Zoeuner-Riek S."/>
            <person name="Zhuang Y."/>
            <person name="Zou Y."/>
            <person name="Lindquist E.A."/>
            <person name="Grimwood J."/>
            <person name="Barry K."/>
            <person name="Rokhsar D.S."/>
            <person name="Schmutz J."/>
            <person name="Stiller J.W."/>
            <person name="Grossman A.R."/>
            <person name="Prochnik S.E."/>
        </authorList>
    </citation>
    <scope>NUCLEOTIDE SEQUENCE [LARGE SCALE GENOMIC DNA]</scope>
    <source>
        <strain evidence="2">4086291</strain>
    </source>
</reference>
<dbReference type="Proteomes" id="UP000218209">
    <property type="component" value="Unassembled WGS sequence"/>
</dbReference>
<gene>
    <name evidence="2" type="ORF">BU14_0057s0001</name>
</gene>